<name>A0A5C8ZQP6_9GAMM</name>
<dbReference type="AlphaFoldDB" id="A0A5C8ZQP6"/>
<evidence type="ECO:0000256" key="7">
    <source>
        <dbReference type="RuleBase" id="RU362125"/>
    </source>
</evidence>
<dbReference type="EMBL" id="VRYZ01000007">
    <property type="protein sequence ID" value="TXS89980.1"/>
    <property type="molecule type" value="Genomic_DNA"/>
</dbReference>
<feature type="domain" description="Acyl-CoA oxidase/dehydrogenase middle" evidence="9">
    <location>
        <begin position="130"/>
        <end position="220"/>
    </location>
</feature>
<comment type="similarity">
    <text evidence="2 7">Belongs to the acyl-CoA dehydrogenase family.</text>
</comment>
<dbReference type="Gene3D" id="1.10.540.10">
    <property type="entry name" value="Acyl-CoA dehydrogenase/oxidase, N-terminal domain"/>
    <property type="match status" value="1"/>
</dbReference>
<evidence type="ECO:0000256" key="5">
    <source>
        <dbReference type="ARBA" id="ARBA00022827"/>
    </source>
</evidence>
<evidence type="ECO:0000259" key="8">
    <source>
        <dbReference type="Pfam" id="PF00441"/>
    </source>
</evidence>
<comment type="cofactor">
    <cofactor evidence="1 7">
        <name>FAD</name>
        <dbReference type="ChEBI" id="CHEBI:57692"/>
    </cofactor>
</comment>
<dbReference type="InterPro" id="IPR050741">
    <property type="entry name" value="Acyl-CoA_dehydrogenase"/>
</dbReference>
<dbReference type="GO" id="GO:0033539">
    <property type="term" value="P:fatty acid beta-oxidation using acyl-CoA dehydrogenase"/>
    <property type="evidence" value="ECO:0007669"/>
    <property type="project" value="TreeGrafter"/>
</dbReference>
<dbReference type="OrthoDB" id="9770681at2"/>
<dbReference type="InterPro" id="IPR013786">
    <property type="entry name" value="AcylCoA_DH/ox_N"/>
</dbReference>
<sequence>MRRVVVTKNTENWVEIRSRVKTFLEEKIYPAEPVLQGNDRTAANLAMADLIEQAKAAGLWALGHPKEIGGQGMPFMEYVYINEVVGRSEYAQTVFGTLSHQDSIMLNLYASEKWKAEYLGPLVNGDIYPSFAMTEPDIASSDPTQLQTRAELEDGHWVINGRKWFTTGADQAAYTTIMCRTEPDAPPHKAFSMIVVPTNTRGYNILRDTPVLGLNTGHFEVAYDNIRVPEDHLLGRRGEGFLIAQKRLGPGRIFHCMRWLGQAQRAFDLMCERLHERSAFGGSLADKQLMQKHVFDSLSEISACRQLTLQAARRIDSGDPARVEIGVIKVVGAQMLHNVIDRAIQVFGAKGLTDDTPLSRMYRHAREGRIYDGPDEVHVQSVARQILKRYLDGGPGWDFGERDSELV</sequence>
<comment type="caution">
    <text evidence="11">The sequence shown here is derived from an EMBL/GenBank/DDBJ whole genome shotgun (WGS) entry which is preliminary data.</text>
</comment>
<dbReference type="Gene3D" id="1.20.140.10">
    <property type="entry name" value="Butyryl-CoA Dehydrogenase, subunit A, domain 3"/>
    <property type="match status" value="1"/>
</dbReference>
<dbReference type="PANTHER" id="PTHR48083:SF13">
    <property type="entry name" value="ACYL-COA DEHYDROGENASE FAMILY MEMBER 11"/>
    <property type="match status" value="1"/>
</dbReference>
<comment type="subunit">
    <text evidence="3">Homodimer.</text>
</comment>
<dbReference type="InterPro" id="IPR037069">
    <property type="entry name" value="AcylCoA_DH/ox_N_sf"/>
</dbReference>
<feature type="domain" description="Acyl-CoA dehydrogenase/oxidase C-terminal" evidence="8">
    <location>
        <begin position="238"/>
        <end position="387"/>
    </location>
</feature>
<keyword evidence="5 7" id="KW-0274">FAD</keyword>
<evidence type="ECO:0000256" key="2">
    <source>
        <dbReference type="ARBA" id="ARBA00009347"/>
    </source>
</evidence>
<evidence type="ECO:0000256" key="3">
    <source>
        <dbReference type="ARBA" id="ARBA00011738"/>
    </source>
</evidence>
<keyword evidence="6 7" id="KW-0560">Oxidoreductase</keyword>
<dbReference type="InterPro" id="IPR009075">
    <property type="entry name" value="AcylCo_DH/oxidase_C"/>
</dbReference>
<dbReference type="SUPFAM" id="SSF56645">
    <property type="entry name" value="Acyl-CoA dehydrogenase NM domain-like"/>
    <property type="match status" value="1"/>
</dbReference>
<dbReference type="SUPFAM" id="SSF47203">
    <property type="entry name" value="Acyl-CoA dehydrogenase C-terminal domain-like"/>
    <property type="match status" value="1"/>
</dbReference>
<dbReference type="FunFam" id="2.40.110.10:FF:000002">
    <property type="entry name" value="Acyl-CoA dehydrogenase fadE12"/>
    <property type="match status" value="1"/>
</dbReference>
<evidence type="ECO:0000256" key="4">
    <source>
        <dbReference type="ARBA" id="ARBA00022630"/>
    </source>
</evidence>
<reference evidence="11 12" key="1">
    <citation type="submission" date="2019-08" db="EMBL/GenBank/DDBJ databases">
        <title>Parahaliea maris sp. nov., isolated from the surface seawater.</title>
        <authorList>
            <person name="Liu Y."/>
        </authorList>
    </citation>
    <scope>NUCLEOTIDE SEQUENCE [LARGE SCALE GENOMIC DNA]</scope>
    <source>
        <strain evidence="11 12">S2-26</strain>
    </source>
</reference>
<dbReference type="InterPro" id="IPR009100">
    <property type="entry name" value="AcylCoA_DH/oxidase_NM_dom_sf"/>
</dbReference>
<dbReference type="GO" id="GO:0050660">
    <property type="term" value="F:flavin adenine dinucleotide binding"/>
    <property type="evidence" value="ECO:0007669"/>
    <property type="project" value="InterPro"/>
</dbReference>
<feature type="domain" description="Acyl-CoA dehydrogenase/oxidase N-terminal" evidence="10">
    <location>
        <begin position="14"/>
        <end position="126"/>
    </location>
</feature>
<organism evidence="11 12">
    <name type="scientific">Parahaliea aestuarii</name>
    <dbReference type="NCBI Taxonomy" id="1852021"/>
    <lineage>
        <taxon>Bacteria</taxon>
        <taxon>Pseudomonadati</taxon>
        <taxon>Pseudomonadota</taxon>
        <taxon>Gammaproteobacteria</taxon>
        <taxon>Cellvibrionales</taxon>
        <taxon>Halieaceae</taxon>
        <taxon>Parahaliea</taxon>
    </lineage>
</organism>
<accession>A0A5C8ZQP6</accession>
<keyword evidence="12" id="KW-1185">Reference proteome</keyword>
<evidence type="ECO:0000313" key="11">
    <source>
        <dbReference type="EMBL" id="TXS89980.1"/>
    </source>
</evidence>
<evidence type="ECO:0000256" key="6">
    <source>
        <dbReference type="ARBA" id="ARBA00023002"/>
    </source>
</evidence>
<dbReference type="GO" id="GO:0003995">
    <property type="term" value="F:acyl-CoA dehydrogenase activity"/>
    <property type="evidence" value="ECO:0007669"/>
    <property type="project" value="TreeGrafter"/>
</dbReference>
<keyword evidence="4 7" id="KW-0285">Flavoprotein</keyword>
<evidence type="ECO:0000313" key="12">
    <source>
        <dbReference type="Proteomes" id="UP000321933"/>
    </source>
</evidence>
<proteinExistence type="inferred from homology"/>
<dbReference type="InterPro" id="IPR036250">
    <property type="entry name" value="AcylCo_DH-like_C"/>
</dbReference>
<dbReference type="Proteomes" id="UP000321933">
    <property type="component" value="Unassembled WGS sequence"/>
</dbReference>
<dbReference type="Pfam" id="PF02771">
    <property type="entry name" value="Acyl-CoA_dh_N"/>
    <property type="match status" value="1"/>
</dbReference>
<dbReference type="InterPro" id="IPR046373">
    <property type="entry name" value="Acyl-CoA_Oxase/DH_mid-dom_sf"/>
</dbReference>
<protein>
    <submittedName>
        <fullName evidence="11">Acyl-CoA dehydrogenase</fullName>
    </submittedName>
</protein>
<dbReference type="GO" id="GO:0005737">
    <property type="term" value="C:cytoplasm"/>
    <property type="evidence" value="ECO:0007669"/>
    <property type="project" value="TreeGrafter"/>
</dbReference>
<evidence type="ECO:0000259" key="10">
    <source>
        <dbReference type="Pfam" id="PF02771"/>
    </source>
</evidence>
<gene>
    <name evidence="11" type="ORF">FVW59_15325</name>
</gene>
<dbReference type="PANTHER" id="PTHR48083">
    <property type="entry name" value="MEDIUM-CHAIN SPECIFIC ACYL-COA DEHYDROGENASE, MITOCHONDRIAL-RELATED"/>
    <property type="match status" value="1"/>
</dbReference>
<evidence type="ECO:0000256" key="1">
    <source>
        <dbReference type="ARBA" id="ARBA00001974"/>
    </source>
</evidence>
<dbReference type="Pfam" id="PF00441">
    <property type="entry name" value="Acyl-CoA_dh_1"/>
    <property type="match status" value="1"/>
</dbReference>
<dbReference type="Pfam" id="PF02770">
    <property type="entry name" value="Acyl-CoA_dh_M"/>
    <property type="match status" value="1"/>
</dbReference>
<evidence type="ECO:0000259" key="9">
    <source>
        <dbReference type="Pfam" id="PF02770"/>
    </source>
</evidence>
<dbReference type="Gene3D" id="2.40.110.10">
    <property type="entry name" value="Butyryl-CoA Dehydrogenase, subunit A, domain 2"/>
    <property type="match status" value="1"/>
</dbReference>
<dbReference type="InterPro" id="IPR006091">
    <property type="entry name" value="Acyl-CoA_Oxase/DH_mid-dom"/>
</dbReference>